<evidence type="ECO:0000313" key="7">
    <source>
        <dbReference type="Proteomes" id="UP000612362"/>
    </source>
</evidence>
<dbReference type="EMBL" id="BNJF01000001">
    <property type="protein sequence ID" value="GHO44992.1"/>
    <property type="molecule type" value="Genomic_DNA"/>
</dbReference>
<evidence type="ECO:0000256" key="3">
    <source>
        <dbReference type="ARBA" id="ARBA00023125"/>
    </source>
</evidence>
<protein>
    <recommendedName>
        <fullName evidence="5">RNA polymerase sigma-70 region 2 domain-containing protein</fullName>
    </recommendedName>
</protein>
<feature type="domain" description="RNA polymerase sigma-70 region 2" evidence="5">
    <location>
        <begin position="50"/>
        <end position="95"/>
    </location>
</feature>
<comment type="caution">
    <text evidence="6">The sequence shown here is derived from an EMBL/GenBank/DDBJ whole genome shotgun (WGS) entry which is preliminary data.</text>
</comment>
<keyword evidence="7" id="KW-1185">Reference proteome</keyword>
<evidence type="ECO:0000256" key="4">
    <source>
        <dbReference type="ARBA" id="ARBA00023163"/>
    </source>
</evidence>
<dbReference type="PANTHER" id="PTHR43133">
    <property type="entry name" value="RNA POLYMERASE ECF-TYPE SIGMA FACTO"/>
    <property type="match status" value="1"/>
</dbReference>
<dbReference type="GO" id="GO:0006352">
    <property type="term" value="P:DNA-templated transcription initiation"/>
    <property type="evidence" value="ECO:0007669"/>
    <property type="project" value="InterPro"/>
</dbReference>
<proteinExistence type="predicted"/>
<name>A0A8J3I2E6_9CHLR</name>
<evidence type="ECO:0000256" key="1">
    <source>
        <dbReference type="ARBA" id="ARBA00023015"/>
    </source>
</evidence>
<dbReference type="InterPro" id="IPR039425">
    <property type="entry name" value="RNA_pol_sigma-70-like"/>
</dbReference>
<gene>
    <name evidence="6" type="ORF">KSX_31550</name>
</gene>
<dbReference type="RefSeq" id="WP_220194353.1">
    <property type="nucleotide sequence ID" value="NZ_BNJF01000001.1"/>
</dbReference>
<dbReference type="Proteomes" id="UP000612362">
    <property type="component" value="Unassembled WGS sequence"/>
</dbReference>
<dbReference type="AlphaFoldDB" id="A0A8J3I2E6"/>
<keyword evidence="4" id="KW-0804">Transcription</keyword>
<sequence length="214" mass="24896">MSTVNIPDASSGDLNTDEIECILANYDSFIVTLARQVVARAHTPPDVLDMEIDEIAQMTRIKLWKTLRKTHVDNLRAYIRRIAHNEAINRLRQRKDVLPLPVDEHNEMTQEFNPLTQGEITHDPVHLYEQKEALAEQMRKLVALVMHLPQRQQQAMLCSLKERTDDLHALTRGFKLAGKDIEAIRWPYDKTDENRLRASLSFTRKRLRPHFEVA</sequence>
<dbReference type="SUPFAM" id="SSF88946">
    <property type="entry name" value="Sigma2 domain of RNA polymerase sigma factors"/>
    <property type="match status" value="1"/>
</dbReference>
<dbReference type="PANTHER" id="PTHR43133:SF8">
    <property type="entry name" value="RNA POLYMERASE SIGMA FACTOR HI_1459-RELATED"/>
    <property type="match status" value="1"/>
</dbReference>
<reference evidence="6" key="1">
    <citation type="submission" date="2020-10" db="EMBL/GenBank/DDBJ databases">
        <title>Taxonomic study of unclassified bacteria belonging to the class Ktedonobacteria.</title>
        <authorList>
            <person name="Yabe S."/>
            <person name="Wang C.M."/>
            <person name="Zheng Y."/>
            <person name="Sakai Y."/>
            <person name="Cavaletti L."/>
            <person name="Monciardini P."/>
            <person name="Donadio S."/>
        </authorList>
    </citation>
    <scope>NUCLEOTIDE SEQUENCE</scope>
    <source>
        <strain evidence="6">SOSP1-1</strain>
    </source>
</reference>
<dbReference type="InterPro" id="IPR007627">
    <property type="entry name" value="RNA_pol_sigma70_r2"/>
</dbReference>
<dbReference type="Gene3D" id="1.10.1740.10">
    <property type="match status" value="1"/>
</dbReference>
<evidence type="ECO:0000256" key="2">
    <source>
        <dbReference type="ARBA" id="ARBA00023082"/>
    </source>
</evidence>
<dbReference type="GO" id="GO:0016987">
    <property type="term" value="F:sigma factor activity"/>
    <property type="evidence" value="ECO:0007669"/>
    <property type="project" value="UniProtKB-KW"/>
</dbReference>
<keyword evidence="3" id="KW-0238">DNA-binding</keyword>
<dbReference type="Pfam" id="PF04542">
    <property type="entry name" value="Sigma70_r2"/>
    <property type="match status" value="1"/>
</dbReference>
<dbReference type="InterPro" id="IPR013325">
    <property type="entry name" value="RNA_pol_sigma_r2"/>
</dbReference>
<organism evidence="6 7">
    <name type="scientific">Ktedonospora formicarum</name>
    <dbReference type="NCBI Taxonomy" id="2778364"/>
    <lineage>
        <taxon>Bacteria</taxon>
        <taxon>Bacillati</taxon>
        <taxon>Chloroflexota</taxon>
        <taxon>Ktedonobacteria</taxon>
        <taxon>Ktedonobacterales</taxon>
        <taxon>Ktedonobacteraceae</taxon>
        <taxon>Ktedonospora</taxon>
    </lineage>
</organism>
<accession>A0A8J3I2E6</accession>
<evidence type="ECO:0000259" key="5">
    <source>
        <dbReference type="Pfam" id="PF04542"/>
    </source>
</evidence>
<keyword evidence="2" id="KW-0731">Sigma factor</keyword>
<dbReference type="GO" id="GO:0003677">
    <property type="term" value="F:DNA binding"/>
    <property type="evidence" value="ECO:0007669"/>
    <property type="project" value="UniProtKB-KW"/>
</dbReference>
<evidence type="ECO:0000313" key="6">
    <source>
        <dbReference type="EMBL" id="GHO44992.1"/>
    </source>
</evidence>
<keyword evidence="1" id="KW-0805">Transcription regulation</keyword>